<organism evidence="2 3">
    <name type="scientific">Roseiconus lacunae</name>
    <dbReference type="NCBI Taxonomy" id="2605694"/>
    <lineage>
        <taxon>Bacteria</taxon>
        <taxon>Pseudomonadati</taxon>
        <taxon>Planctomycetota</taxon>
        <taxon>Planctomycetia</taxon>
        <taxon>Pirellulales</taxon>
        <taxon>Pirellulaceae</taxon>
        <taxon>Roseiconus</taxon>
    </lineage>
</organism>
<reference evidence="2 3" key="1">
    <citation type="submission" date="2023-06" db="EMBL/GenBank/DDBJ databases">
        <title>Roseiconus lacunae JC819 isolated from Gulf of Mannar region, Tamil Nadu.</title>
        <authorList>
            <person name="Pk S."/>
            <person name="Ch S."/>
            <person name="Ch V.R."/>
        </authorList>
    </citation>
    <scope>NUCLEOTIDE SEQUENCE [LARGE SCALE GENOMIC DNA]</scope>
    <source>
        <strain evidence="2 3">JC819</strain>
    </source>
</reference>
<dbReference type="EMBL" id="JASZZN010000003">
    <property type="protein sequence ID" value="MDM4014617.1"/>
    <property type="molecule type" value="Genomic_DNA"/>
</dbReference>
<dbReference type="RefSeq" id="WP_289162301.1">
    <property type="nucleotide sequence ID" value="NZ_JASZZN010000003.1"/>
</dbReference>
<keyword evidence="3" id="KW-1185">Reference proteome</keyword>
<dbReference type="Proteomes" id="UP001239462">
    <property type="component" value="Unassembled WGS sequence"/>
</dbReference>
<gene>
    <name evidence="2" type="ORF">QTN89_04185</name>
</gene>
<accession>A0ABT7PDP4</accession>
<sequence>MKDSEKILAVSEAVAGDPQASAAYERLPKKEIVSIYSHASRTEKEGPKRNRVIVESVLSASRSETAAKEKAVAEAKKARAEKEQAKRAMMRTRDVSDNTTDARNMRKLSEDSLRAVDPRVATPP</sequence>
<evidence type="ECO:0000313" key="3">
    <source>
        <dbReference type="Proteomes" id="UP001239462"/>
    </source>
</evidence>
<protein>
    <submittedName>
        <fullName evidence="2">Uncharacterized protein</fullName>
    </submittedName>
</protein>
<feature type="region of interest" description="Disordered" evidence="1">
    <location>
        <begin position="80"/>
        <end position="124"/>
    </location>
</feature>
<proteinExistence type="predicted"/>
<comment type="caution">
    <text evidence="2">The sequence shown here is derived from an EMBL/GenBank/DDBJ whole genome shotgun (WGS) entry which is preliminary data.</text>
</comment>
<feature type="compositionally biased region" description="Basic and acidic residues" evidence="1">
    <location>
        <begin position="103"/>
        <end position="117"/>
    </location>
</feature>
<evidence type="ECO:0000256" key="1">
    <source>
        <dbReference type="SAM" id="MobiDB-lite"/>
    </source>
</evidence>
<feature type="compositionally biased region" description="Basic and acidic residues" evidence="1">
    <location>
        <begin position="80"/>
        <end position="96"/>
    </location>
</feature>
<name>A0ABT7PDP4_9BACT</name>
<evidence type="ECO:0000313" key="2">
    <source>
        <dbReference type="EMBL" id="MDM4014617.1"/>
    </source>
</evidence>